<protein>
    <submittedName>
        <fullName evidence="4">Glycosyltransferase involved in cell wall bisynthesis</fullName>
    </submittedName>
</protein>
<evidence type="ECO:0000256" key="1">
    <source>
        <dbReference type="ARBA" id="ARBA00022679"/>
    </source>
</evidence>
<name>A0A1M5PEA0_9FIRM</name>
<dbReference type="PANTHER" id="PTHR46401">
    <property type="entry name" value="GLYCOSYLTRANSFERASE WBBK-RELATED"/>
    <property type="match status" value="1"/>
</dbReference>
<keyword evidence="1 4" id="KW-0808">Transferase</keyword>
<feature type="domain" description="Glycosyl transferase family 1" evidence="2">
    <location>
        <begin position="194"/>
        <end position="352"/>
    </location>
</feature>
<dbReference type="Gene3D" id="3.40.50.2000">
    <property type="entry name" value="Glycogen Phosphorylase B"/>
    <property type="match status" value="2"/>
</dbReference>
<dbReference type="Pfam" id="PF00534">
    <property type="entry name" value="Glycos_transf_1"/>
    <property type="match status" value="1"/>
</dbReference>
<organism evidence="4 5">
    <name type="scientific">Tepidibacter thalassicus DSM 15285</name>
    <dbReference type="NCBI Taxonomy" id="1123350"/>
    <lineage>
        <taxon>Bacteria</taxon>
        <taxon>Bacillati</taxon>
        <taxon>Bacillota</taxon>
        <taxon>Clostridia</taxon>
        <taxon>Peptostreptococcales</taxon>
        <taxon>Peptostreptococcaceae</taxon>
        <taxon>Tepidibacter</taxon>
    </lineage>
</organism>
<dbReference type="Proteomes" id="UP000242520">
    <property type="component" value="Unassembled WGS sequence"/>
</dbReference>
<dbReference type="GO" id="GO:0009103">
    <property type="term" value="P:lipopolysaccharide biosynthetic process"/>
    <property type="evidence" value="ECO:0007669"/>
    <property type="project" value="TreeGrafter"/>
</dbReference>
<dbReference type="RefSeq" id="WP_072723245.1">
    <property type="nucleotide sequence ID" value="NZ_FQXH01000006.1"/>
</dbReference>
<dbReference type="AlphaFoldDB" id="A0A1M5PEA0"/>
<keyword evidence="5" id="KW-1185">Reference proteome</keyword>
<evidence type="ECO:0000313" key="4">
    <source>
        <dbReference type="EMBL" id="SHH00126.1"/>
    </source>
</evidence>
<dbReference type="InterPro" id="IPR001296">
    <property type="entry name" value="Glyco_trans_1"/>
</dbReference>
<dbReference type="EMBL" id="FQXH01000006">
    <property type="protein sequence ID" value="SHH00126.1"/>
    <property type="molecule type" value="Genomic_DNA"/>
</dbReference>
<dbReference type="GO" id="GO:0016757">
    <property type="term" value="F:glycosyltransferase activity"/>
    <property type="evidence" value="ECO:0007669"/>
    <property type="project" value="InterPro"/>
</dbReference>
<sequence length="374" mass="44195">MRICIDSLAITKLYGTGLYSYNFELLNNLFEIYPQPKYNLIWEEDVHVKEWDKYKNITYVDLNLNRKYNEYSNLEKYIKNNNVYIYHSINNGFSIPLRKNCKQVITVHDLIPVTHKEYADNKYLEKFTTVFPRVVEKSDKIIAVSNFVKREIIDNFDVSKEKIEVIYPGCSNIFKPMKKEICKEFIKVKYKIRGDYLLYVGSIHKRKNLDELIEIFKEVVKYNKYLKLVIVGKCNGKREVYYYKLKVLVNDLGLEDKVIFTGIVDYKDMPYFYNGSELVVNLSDYEGFPLSSIEAMACQKLVICFNTSSFYEVLGEGCILVDKKERKIIRDIILEIINNKESVKNIEEKGKRISEKYNWDISNKKLVDVYESIV</sequence>
<dbReference type="STRING" id="1123350.SAMN02744040_00437"/>
<accession>A0A1M5PEA0</accession>
<evidence type="ECO:0000259" key="3">
    <source>
        <dbReference type="Pfam" id="PF13439"/>
    </source>
</evidence>
<dbReference type="PANTHER" id="PTHR46401:SF2">
    <property type="entry name" value="GLYCOSYLTRANSFERASE WBBK-RELATED"/>
    <property type="match status" value="1"/>
</dbReference>
<evidence type="ECO:0000313" key="5">
    <source>
        <dbReference type="Proteomes" id="UP000242520"/>
    </source>
</evidence>
<feature type="domain" description="Glycosyltransferase subfamily 4-like N-terminal" evidence="3">
    <location>
        <begin position="64"/>
        <end position="169"/>
    </location>
</feature>
<dbReference type="CDD" id="cd03809">
    <property type="entry name" value="GT4_MtfB-like"/>
    <property type="match status" value="1"/>
</dbReference>
<gene>
    <name evidence="4" type="ORF">SAMN02744040_00437</name>
</gene>
<dbReference type="InterPro" id="IPR028098">
    <property type="entry name" value="Glyco_trans_4-like_N"/>
</dbReference>
<evidence type="ECO:0000259" key="2">
    <source>
        <dbReference type="Pfam" id="PF00534"/>
    </source>
</evidence>
<dbReference type="OrthoDB" id="9806653at2"/>
<reference evidence="5" key="1">
    <citation type="submission" date="2016-11" db="EMBL/GenBank/DDBJ databases">
        <authorList>
            <person name="Varghese N."/>
            <person name="Submissions S."/>
        </authorList>
    </citation>
    <scope>NUCLEOTIDE SEQUENCE [LARGE SCALE GENOMIC DNA]</scope>
    <source>
        <strain evidence="5">DSM 15285</strain>
    </source>
</reference>
<dbReference type="Pfam" id="PF13439">
    <property type="entry name" value="Glyco_transf_4"/>
    <property type="match status" value="1"/>
</dbReference>
<proteinExistence type="predicted"/>
<dbReference type="SUPFAM" id="SSF53756">
    <property type="entry name" value="UDP-Glycosyltransferase/glycogen phosphorylase"/>
    <property type="match status" value="1"/>
</dbReference>